<accession>A0A8S5MQY2</accession>
<feature type="region of interest" description="Disordered" evidence="1">
    <location>
        <begin position="151"/>
        <end position="173"/>
    </location>
</feature>
<dbReference type="InterPro" id="IPR009636">
    <property type="entry name" value="SCAF"/>
</dbReference>
<name>A0A8S5MQY2_9CAUD</name>
<dbReference type="Pfam" id="PF06810">
    <property type="entry name" value="Phage_scaffold"/>
    <property type="match status" value="1"/>
</dbReference>
<evidence type="ECO:0000313" key="2">
    <source>
        <dbReference type="EMBL" id="DAD84718.1"/>
    </source>
</evidence>
<feature type="compositionally biased region" description="Polar residues" evidence="1">
    <location>
        <begin position="155"/>
        <end position="164"/>
    </location>
</feature>
<organism evidence="2">
    <name type="scientific">Siphoviridae sp. ctqED62</name>
    <dbReference type="NCBI Taxonomy" id="2826468"/>
    <lineage>
        <taxon>Viruses</taxon>
        <taxon>Duplodnaviria</taxon>
        <taxon>Heunggongvirae</taxon>
        <taxon>Uroviricota</taxon>
        <taxon>Caudoviricetes</taxon>
    </lineage>
</organism>
<dbReference type="EMBL" id="BK014965">
    <property type="protein sequence ID" value="DAD84718.1"/>
    <property type="molecule type" value="Genomic_DNA"/>
</dbReference>
<proteinExistence type="predicted"/>
<sequence length="199" mass="21489">MALTRKLLKGMGLTDEQVDTIVEAHTETVDGLKDQIKTYKADAEKLPGVQKELDDLKKEDGDGGYKAKYDKEHKAFEDYKADITAKETRAAKEKAARAYFGSKGIPSESMGLVIRGARAEIDGLELDGDKIKDSKALDDLLSGDYKGLIGKETKSGTNTQTPPATTGGGKMTKEQIMGIKDTAQRQAAMLANAELFGIS</sequence>
<protein>
    <submittedName>
        <fullName evidence="2">Minor structural protein</fullName>
    </submittedName>
</protein>
<evidence type="ECO:0000256" key="1">
    <source>
        <dbReference type="SAM" id="MobiDB-lite"/>
    </source>
</evidence>
<reference evidence="2" key="1">
    <citation type="journal article" date="2021" name="Proc. Natl. Acad. Sci. U.S.A.">
        <title>A Catalog of Tens of Thousands of Viruses from Human Metagenomes Reveals Hidden Associations with Chronic Diseases.</title>
        <authorList>
            <person name="Tisza M.J."/>
            <person name="Buck C.B."/>
        </authorList>
    </citation>
    <scope>NUCLEOTIDE SEQUENCE</scope>
    <source>
        <strain evidence="2">CtqED62</strain>
    </source>
</reference>
<dbReference type="GO" id="GO:0019069">
    <property type="term" value="P:viral capsid assembly"/>
    <property type="evidence" value="ECO:0007669"/>
    <property type="project" value="InterPro"/>
</dbReference>